<feature type="transmembrane region" description="Helical" evidence="5">
    <location>
        <begin position="267"/>
        <end position="300"/>
    </location>
</feature>
<evidence type="ECO:0000256" key="5">
    <source>
        <dbReference type="SAM" id="Phobius"/>
    </source>
</evidence>
<feature type="domain" description="SLC12A transporter C-terminal" evidence="6">
    <location>
        <begin position="467"/>
        <end position="876"/>
    </location>
</feature>
<evidence type="ECO:0000259" key="6">
    <source>
        <dbReference type="Pfam" id="PF03522"/>
    </source>
</evidence>
<feature type="transmembrane region" description="Helical" evidence="5">
    <location>
        <begin position="228"/>
        <end position="247"/>
    </location>
</feature>
<feature type="transmembrane region" description="Helical" evidence="5">
    <location>
        <begin position="402"/>
        <end position="418"/>
    </location>
</feature>
<dbReference type="AlphaFoldDB" id="A0A8S1EWR6"/>
<dbReference type="GO" id="GO:0055064">
    <property type="term" value="P:chloride ion homeostasis"/>
    <property type="evidence" value="ECO:0007669"/>
    <property type="project" value="TreeGrafter"/>
</dbReference>
<feature type="transmembrane region" description="Helical" evidence="5">
    <location>
        <begin position="126"/>
        <end position="145"/>
    </location>
</feature>
<name>A0A8S1EWR6_9PELO</name>
<dbReference type="GO" id="GO:0055078">
    <property type="term" value="P:sodium ion homeostasis"/>
    <property type="evidence" value="ECO:0007669"/>
    <property type="project" value="TreeGrafter"/>
</dbReference>
<keyword evidence="8" id="KW-1185">Reference proteome</keyword>
<feature type="transmembrane region" description="Helical" evidence="5">
    <location>
        <begin position="377"/>
        <end position="396"/>
    </location>
</feature>
<feature type="transmembrane region" description="Helical" evidence="5">
    <location>
        <begin position="78"/>
        <end position="106"/>
    </location>
</feature>
<dbReference type="GO" id="GO:0006884">
    <property type="term" value="P:cell volume homeostasis"/>
    <property type="evidence" value="ECO:0007669"/>
    <property type="project" value="TreeGrafter"/>
</dbReference>
<reference evidence="7 8" key="1">
    <citation type="submission" date="2020-04" db="EMBL/GenBank/DDBJ databases">
        <authorList>
            <person name="Laetsch R D."/>
            <person name="Stevens L."/>
            <person name="Kumar S."/>
            <person name="Blaxter L. M."/>
        </authorList>
    </citation>
    <scope>NUCLEOTIDE SEQUENCE [LARGE SCALE GENOMIC DNA]</scope>
</reference>
<evidence type="ECO:0000256" key="1">
    <source>
        <dbReference type="ARBA" id="ARBA00004141"/>
    </source>
</evidence>
<comment type="caution">
    <text evidence="7">The sequence shown here is derived from an EMBL/GenBank/DDBJ whole genome shotgun (WGS) entry which is preliminary data.</text>
</comment>
<dbReference type="InterPro" id="IPR018491">
    <property type="entry name" value="SLC12_C"/>
</dbReference>
<feature type="transmembrane region" description="Helical" evidence="5">
    <location>
        <begin position="30"/>
        <end position="57"/>
    </location>
</feature>
<dbReference type="Gene3D" id="1.20.1740.10">
    <property type="entry name" value="Amino acid/polyamine transporter I"/>
    <property type="match status" value="1"/>
</dbReference>
<comment type="subcellular location">
    <subcellularLocation>
        <location evidence="1">Membrane</location>
        <topology evidence="1">Multi-pass membrane protein</topology>
    </subcellularLocation>
</comment>
<evidence type="ECO:0000313" key="8">
    <source>
        <dbReference type="Proteomes" id="UP000494206"/>
    </source>
</evidence>
<dbReference type="Proteomes" id="UP000494206">
    <property type="component" value="Unassembled WGS sequence"/>
</dbReference>
<dbReference type="InterPro" id="IPR004842">
    <property type="entry name" value="SLC12A_fam"/>
</dbReference>
<evidence type="ECO:0000256" key="2">
    <source>
        <dbReference type="ARBA" id="ARBA00022692"/>
    </source>
</evidence>
<dbReference type="Pfam" id="PF03522">
    <property type="entry name" value="SLC12"/>
    <property type="match status" value="1"/>
</dbReference>
<dbReference type="EMBL" id="CADEPM010000003">
    <property type="protein sequence ID" value="CAB3402445.1"/>
    <property type="molecule type" value="Genomic_DNA"/>
</dbReference>
<gene>
    <name evidence="7" type="ORF">CBOVIS_LOCUS5062</name>
</gene>
<dbReference type="GO" id="GO:1990573">
    <property type="term" value="P:potassium ion import across plasma membrane"/>
    <property type="evidence" value="ECO:0007669"/>
    <property type="project" value="TreeGrafter"/>
</dbReference>
<feature type="transmembrane region" description="Helical" evidence="5">
    <location>
        <begin position="198"/>
        <end position="216"/>
    </location>
</feature>
<evidence type="ECO:0000256" key="3">
    <source>
        <dbReference type="ARBA" id="ARBA00022989"/>
    </source>
</evidence>
<sequence length="884" mass="98681">MSWIDVFLQLAQPMLAVVILLRFSRIVDEAGIVATILMVFIAFSIGLITAWSACTVVSRKSNERGFFKTILAYSCPHFGLSLTVLYLFCLIFITAMFVSAGSEAILHIFNISNIYIIDRAHHDLRIVALALSVIILICSLIRLKIRLPIRQVIFGLTLIAIFLHLSGVLFRYGEYQLKRVSQLNSFIPYPEDPDFGTVFGQLFPATICSLTLLHFGSKLQNSAPRGSLIAVVVCSAIYFVATLFDYIEFFARKSNATTDTITESNIYFYSTVPIALIVTIACVLSGITFLKFAGLVLQALCRSNSSYFAGWLSRGFGPNAIPIRCLIVLHFLQLAISLIGSYDIICIPTSVFVLVLYAFFNFYVFRVKLKKSDVPSPPALVLLFVSAACVFCAFSINRHLTLFAGIIFAIPYCLQLYFQRDHEATKGEAPSRYIPTLEKMHELQFEPENSRHYHPQILLLTGNPAVRPALVDFAHSITRGQTLLVCGYVIPQDPCSRSYLLQIKIAKQINEWIKARDIKAFSSVICCADQADGANTLLQTVGLGRLRPNVLMLGFKTNWEKLGTTNLHIVKQYYSILSNAFEKQVGLIIFRNKDSGFDVSSSIRKDGAPIDDEGISDYVDSQVNQGITAEKPVASQKGKLLSSMQTTFRKMSMAATRDPEMGSIGNKRFQVLAKDISEPGQRVIMDQMSRFRKRIPNARIDVFWLREAGGLTMLVPHLLAHAGSFLEGAHIRVFTKNVDNSSQKINKEQKTMAAILRKCNINSSDLHILSDFSKPPSKKIADKFNEKLAPFKVPRGVDKLPGMFDDDQLFNLREKTRNYLRCAELIAEHSSDADLVVATLPSARPDIPAAIYLSWIDFLSDQKPPVCLVRGNQASLNSLNLIFA</sequence>
<dbReference type="GO" id="GO:0055075">
    <property type="term" value="P:potassium ion homeostasis"/>
    <property type="evidence" value="ECO:0007669"/>
    <property type="project" value="TreeGrafter"/>
</dbReference>
<dbReference type="GO" id="GO:0016020">
    <property type="term" value="C:membrane"/>
    <property type="evidence" value="ECO:0007669"/>
    <property type="project" value="UniProtKB-SubCell"/>
</dbReference>
<feature type="transmembrane region" description="Helical" evidence="5">
    <location>
        <begin position="152"/>
        <end position="173"/>
    </location>
</feature>
<keyword evidence="3 5" id="KW-1133">Transmembrane helix</keyword>
<dbReference type="PANTHER" id="PTHR11827:SF7">
    <property type="entry name" value="SOLUTE CARRIER FAMILY 12 PROTEIN B0303.11"/>
    <property type="match status" value="1"/>
</dbReference>
<accession>A0A8S1EWR6</accession>
<proteinExistence type="predicted"/>
<protein>
    <recommendedName>
        <fullName evidence="6">SLC12A transporter C-terminal domain-containing protein</fullName>
    </recommendedName>
</protein>
<feature type="transmembrane region" description="Helical" evidence="5">
    <location>
        <begin position="345"/>
        <end position="365"/>
    </location>
</feature>
<organism evidence="7 8">
    <name type="scientific">Caenorhabditis bovis</name>
    <dbReference type="NCBI Taxonomy" id="2654633"/>
    <lineage>
        <taxon>Eukaryota</taxon>
        <taxon>Metazoa</taxon>
        <taxon>Ecdysozoa</taxon>
        <taxon>Nematoda</taxon>
        <taxon>Chromadorea</taxon>
        <taxon>Rhabditida</taxon>
        <taxon>Rhabditina</taxon>
        <taxon>Rhabditomorpha</taxon>
        <taxon>Rhabditoidea</taxon>
        <taxon>Rhabditidae</taxon>
        <taxon>Peloderinae</taxon>
        <taxon>Caenorhabditis</taxon>
    </lineage>
</organism>
<evidence type="ECO:0000256" key="4">
    <source>
        <dbReference type="ARBA" id="ARBA00023136"/>
    </source>
</evidence>
<evidence type="ECO:0000313" key="7">
    <source>
        <dbReference type="EMBL" id="CAB3402445.1"/>
    </source>
</evidence>
<dbReference type="GO" id="GO:0008511">
    <property type="term" value="F:sodium:potassium:chloride symporter activity"/>
    <property type="evidence" value="ECO:0007669"/>
    <property type="project" value="TreeGrafter"/>
</dbReference>
<feature type="transmembrane region" description="Helical" evidence="5">
    <location>
        <begin position="7"/>
        <end position="24"/>
    </location>
</feature>
<keyword evidence="2 5" id="KW-0812">Transmembrane</keyword>
<keyword evidence="4 5" id="KW-0472">Membrane</keyword>
<dbReference type="OrthoDB" id="2020542at2759"/>
<dbReference type="PANTHER" id="PTHR11827">
    <property type="entry name" value="SOLUTE CARRIER FAMILY 12, CATION COTRANSPORTERS"/>
    <property type="match status" value="1"/>
</dbReference>